<dbReference type="GO" id="GO:0008270">
    <property type="term" value="F:zinc ion binding"/>
    <property type="evidence" value="ECO:0007669"/>
    <property type="project" value="UniProtKB-UniRule"/>
</dbReference>
<evidence type="ECO:0000256" key="5">
    <source>
        <dbReference type="ARBA" id="ARBA00022833"/>
    </source>
</evidence>
<feature type="domain" description="ZAD" evidence="10">
    <location>
        <begin position="2"/>
        <end position="72"/>
    </location>
</feature>
<dbReference type="Gene3D" id="3.30.160.60">
    <property type="entry name" value="Classic Zinc Finger"/>
    <property type="match status" value="7"/>
</dbReference>
<keyword evidence="4 7" id="KW-0863">Zinc-finger</keyword>
<dbReference type="Pfam" id="PF13894">
    <property type="entry name" value="zf-C2H2_4"/>
    <property type="match status" value="1"/>
</dbReference>
<dbReference type="SMART" id="SM00868">
    <property type="entry name" value="zf-AD"/>
    <property type="match status" value="1"/>
</dbReference>
<evidence type="ECO:0000256" key="8">
    <source>
        <dbReference type="PROSITE-ProRule" id="PRU01263"/>
    </source>
</evidence>
<feature type="domain" description="C2H2-type" evidence="9">
    <location>
        <begin position="403"/>
        <end position="430"/>
    </location>
</feature>
<dbReference type="GO" id="GO:0043565">
    <property type="term" value="F:sequence-specific DNA binding"/>
    <property type="evidence" value="ECO:0007669"/>
    <property type="project" value="TreeGrafter"/>
</dbReference>
<dbReference type="GO" id="GO:0030674">
    <property type="term" value="F:protein-macromolecule adaptor activity"/>
    <property type="evidence" value="ECO:0007669"/>
    <property type="project" value="UniProtKB-ARBA"/>
</dbReference>
<feature type="domain" description="C2H2-type" evidence="9">
    <location>
        <begin position="592"/>
        <end position="619"/>
    </location>
</feature>
<organism evidence="11">
    <name type="scientific">Zeugodacus cucurbitae</name>
    <name type="common">Melon fruit fly</name>
    <name type="synonym">Bactrocera cucurbitae</name>
    <dbReference type="NCBI Taxonomy" id="28588"/>
    <lineage>
        <taxon>Eukaryota</taxon>
        <taxon>Metazoa</taxon>
        <taxon>Ecdysozoa</taxon>
        <taxon>Arthropoda</taxon>
        <taxon>Hexapoda</taxon>
        <taxon>Insecta</taxon>
        <taxon>Pterygota</taxon>
        <taxon>Neoptera</taxon>
        <taxon>Endopterygota</taxon>
        <taxon>Diptera</taxon>
        <taxon>Brachycera</taxon>
        <taxon>Muscomorpha</taxon>
        <taxon>Tephritoidea</taxon>
        <taxon>Tephritidae</taxon>
        <taxon>Zeugodacus</taxon>
        <taxon>Zeugodacus</taxon>
    </lineage>
</organism>
<dbReference type="InterPro" id="IPR036236">
    <property type="entry name" value="Znf_C2H2_sf"/>
</dbReference>
<reference evidence="11" key="1">
    <citation type="submission" date="2014-11" db="EMBL/GenBank/DDBJ databases">
        <authorList>
            <person name="Geib S."/>
        </authorList>
    </citation>
    <scope>NUCLEOTIDE SEQUENCE</scope>
</reference>
<evidence type="ECO:0000259" key="10">
    <source>
        <dbReference type="PROSITE" id="PS51915"/>
    </source>
</evidence>
<feature type="domain" description="C2H2-type" evidence="9">
    <location>
        <begin position="536"/>
        <end position="563"/>
    </location>
</feature>
<reference evidence="11" key="2">
    <citation type="journal article" date="2015" name="Gigascience">
        <title>Reconstructing a comprehensive transcriptome assembly of a white-pupal translocated strain of the pest fruit fly Bactrocera cucurbitae.</title>
        <authorList>
            <person name="Sim S.B."/>
            <person name="Calla B."/>
            <person name="Hall B."/>
            <person name="DeRego T."/>
            <person name="Geib S.M."/>
        </authorList>
    </citation>
    <scope>NUCLEOTIDE SEQUENCE</scope>
</reference>
<feature type="domain" description="C2H2-type" evidence="9">
    <location>
        <begin position="564"/>
        <end position="591"/>
    </location>
</feature>
<dbReference type="Pfam" id="PF07776">
    <property type="entry name" value="zf-AD"/>
    <property type="match status" value="1"/>
</dbReference>
<comment type="subcellular location">
    <subcellularLocation>
        <location evidence="1">Nucleus</location>
    </subcellularLocation>
</comment>
<dbReference type="InterPro" id="IPR012934">
    <property type="entry name" value="Znf_AD"/>
</dbReference>
<dbReference type="FunFam" id="3.30.160.60:FF:000688">
    <property type="entry name" value="zinc finger protein 197 isoform X1"/>
    <property type="match status" value="1"/>
</dbReference>
<feature type="domain" description="C2H2-type" evidence="9">
    <location>
        <begin position="487"/>
        <end position="514"/>
    </location>
</feature>
<feature type="binding site" evidence="8">
    <location>
        <position position="45"/>
    </location>
    <ligand>
        <name>Zn(2+)</name>
        <dbReference type="ChEBI" id="CHEBI:29105"/>
    </ligand>
</feature>
<dbReference type="SUPFAM" id="SSF57667">
    <property type="entry name" value="beta-beta-alpha zinc fingers"/>
    <property type="match status" value="5"/>
</dbReference>
<evidence type="ECO:0000256" key="3">
    <source>
        <dbReference type="ARBA" id="ARBA00022737"/>
    </source>
</evidence>
<dbReference type="Pfam" id="PF12171">
    <property type="entry name" value="zf-C2H2_jaz"/>
    <property type="match status" value="1"/>
</dbReference>
<evidence type="ECO:0000256" key="2">
    <source>
        <dbReference type="ARBA" id="ARBA00022723"/>
    </source>
</evidence>
<feature type="domain" description="C2H2-type" evidence="9">
    <location>
        <begin position="376"/>
        <end position="403"/>
    </location>
</feature>
<evidence type="ECO:0000256" key="1">
    <source>
        <dbReference type="ARBA" id="ARBA00004123"/>
    </source>
</evidence>
<dbReference type="FunFam" id="3.30.160.60:FF:000145">
    <property type="entry name" value="Zinc finger protein 574"/>
    <property type="match status" value="1"/>
</dbReference>
<dbReference type="AlphaFoldDB" id="A0A0A1XF14"/>
<dbReference type="GO" id="GO:0005634">
    <property type="term" value="C:nucleus"/>
    <property type="evidence" value="ECO:0007669"/>
    <property type="project" value="UniProtKB-SubCell"/>
</dbReference>
<feature type="domain" description="C2H2-type" evidence="9">
    <location>
        <begin position="620"/>
        <end position="647"/>
    </location>
</feature>
<keyword evidence="2 8" id="KW-0479">Metal-binding</keyword>
<proteinExistence type="predicted"/>
<dbReference type="PROSITE" id="PS50157">
    <property type="entry name" value="ZINC_FINGER_C2H2_2"/>
    <property type="match status" value="10"/>
</dbReference>
<dbReference type="GO" id="GO:0000981">
    <property type="term" value="F:DNA-binding transcription factor activity, RNA polymerase II-specific"/>
    <property type="evidence" value="ECO:0007669"/>
    <property type="project" value="TreeGrafter"/>
</dbReference>
<keyword evidence="5 8" id="KW-0862">Zinc</keyword>
<evidence type="ECO:0000259" key="9">
    <source>
        <dbReference type="PROSITE" id="PS50157"/>
    </source>
</evidence>
<dbReference type="Pfam" id="PF00096">
    <property type="entry name" value="zf-C2H2"/>
    <property type="match status" value="5"/>
</dbReference>
<sequence>MEVCRICGGAESLKCFQENKQLTELLRVCANITINENDYLPKHICAQCETGLRFSYQLRKQSEETEKRLRQEMQPQSTNSTTIDILDEFSANDVDEFVQTTDLITHKSLISEININISTTTKETDCLFGDEEHTQEVIASTSLSMEIEEHQNIVEILDDDNVPELTDEERLRLDLQKRGVFMQKRIVPIENETLNEITERQQVIAEKRIQLDIETYTDEFNDGEVPTEECLDILSNEIHEVHEEDDIIEVIDDDSTPVPFTGEVVCEALNSHEYQDTDFIEEIISSDEEDLNADKRIDDQTDIVYEESVEDIGEAINIDDCQMHFMKEECNAIDGSETYLENETIKMHENEFIETIIDEDSGAHNNAGTGKEICSYTCSTCDLQLCTPTEYREHIKTHGEKRFHCELCDKWFPLRSRLERHLQSHENKVKLQCPHCERTYQTRCNLMRHIRTVHDKVGYICDICGLVFGRTDVLKIHMTKHTMDGDLQCEQCSKRFNSINALKTHINSHLNSTNDSPKSAKRAEAAAAGAKSKKLFYCHYCGKESKHHFTHKMHMRIHTQERPHKCEACDKAFRTMAALITHERIHDDARPYQCEHCLLSFRQQGHLKEHRMIHEGITPHVCSICQLAFTKKNNMLVHMRIHSGENPYKCVICDKQFKKATQLRKHESEVHKKSATEENLMSLEKTGVEANVNAGDSLFVDLATELLCSNSNSLELIETENATSIEGSALSSGGFDDMPDAIRNVVLEQTPAGNAASDFVGIDSGVVLVVDDNAKFNSLFIMDD</sequence>
<feature type="domain" description="C2H2-type" evidence="9">
    <location>
        <begin position="431"/>
        <end position="454"/>
    </location>
</feature>
<evidence type="ECO:0000256" key="6">
    <source>
        <dbReference type="ARBA" id="ARBA00023242"/>
    </source>
</evidence>
<accession>A0A0A1XF14</accession>
<keyword evidence="3" id="KW-0677">Repeat</keyword>
<dbReference type="Pfam" id="PF12874">
    <property type="entry name" value="zf-met"/>
    <property type="match status" value="1"/>
</dbReference>
<feature type="binding site" evidence="8">
    <location>
        <position position="4"/>
    </location>
    <ligand>
        <name>Zn(2+)</name>
        <dbReference type="ChEBI" id="CHEBI:29105"/>
    </ligand>
</feature>
<dbReference type="SMART" id="SM00355">
    <property type="entry name" value="ZnF_C2H2"/>
    <property type="match status" value="10"/>
</dbReference>
<gene>
    <name evidence="11" type="primary">ZNF226_1</name>
    <name evidence="11" type="ORF">g.14339</name>
</gene>
<protein>
    <submittedName>
        <fullName evidence="11">Zinc finger protein 226</fullName>
    </submittedName>
</protein>
<keyword evidence="6" id="KW-0539">Nucleus</keyword>
<dbReference type="PANTHER" id="PTHR24408:SF58">
    <property type="entry name" value="TRANSCRIPTION FACTOR (TFIIIA), PUTATIVE (AFU_ORTHOLOGUE AFUA_1G05150)-RELATED"/>
    <property type="match status" value="1"/>
</dbReference>
<feature type="domain" description="C2H2-type" evidence="9">
    <location>
        <begin position="459"/>
        <end position="486"/>
    </location>
</feature>
<evidence type="ECO:0000313" key="11">
    <source>
        <dbReference type="EMBL" id="JAD09540.1"/>
    </source>
</evidence>
<evidence type="ECO:0000256" key="7">
    <source>
        <dbReference type="PROSITE-ProRule" id="PRU00042"/>
    </source>
</evidence>
<name>A0A0A1XF14_ZEUCU</name>
<evidence type="ECO:0000256" key="4">
    <source>
        <dbReference type="ARBA" id="ARBA00022771"/>
    </source>
</evidence>
<dbReference type="InterPro" id="IPR013087">
    <property type="entry name" value="Znf_C2H2_type"/>
</dbReference>
<dbReference type="InterPro" id="IPR022755">
    <property type="entry name" value="Znf_C2H2_jaz"/>
</dbReference>
<dbReference type="SUPFAM" id="SSF57716">
    <property type="entry name" value="Glucocorticoid receptor-like (DNA-binding domain)"/>
    <property type="match status" value="1"/>
</dbReference>
<dbReference type="EMBL" id="GBXI01004752">
    <property type="protein sequence ID" value="JAD09540.1"/>
    <property type="molecule type" value="Transcribed_RNA"/>
</dbReference>
<dbReference type="PANTHER" id="PTHR24408">
    <property type="entry name" value="ZINC FINGER PROTEIN"/>
    <property type="match status" value="1"/>
</dbReference>
<dbReference type="PROSITE" id="PS00028">
    <property type="entry name" value="ZINC_FINGER_C2H2_1"/>
    <property type="match status" value="9"/>
</dbReference>
<dbReference type="FunFam" id="3.30.160.60:FF:000065">
    <property type="entry name" value="B-cell CLL/lymphoma 6, member B"/>
    <property type="match status" value="1"/>
</dbReference>
<dbReference type="PROSITE" id="PS51915">
    <property type="entry name" value="ZAD"/>
    <property type="match status" value="1"/>
</dbReference>
<feature type="binding site" evidence="8">
    <location>
        <position position="7"/>
    </location>
    <ligand>
        <name>Zn(2+)</name>
        <dbReference type="ChEBI" id="CHEBI:29105"/>
    </ligand>
</feature>
<feature type="binding site" evidence="8">
    <location>
        <position position="48"/>
    </location>
    <ligand>
        <name>Zn(2+)</name>
        <dbReference type="ChEBI" id="CHEBI:29105"/>
    </ligand>
</feature>
<feature type="domain" description="C2H2-type" evidence="9">
    <location>
        <begin position="648"/>
        <end position="676"/>
    </location>
</feature>